<dbReference type="PANTHER" id="PTHR34685:SF3">
    <property type="entry name" value="RED CHLOROPHYLL CATABOLITE REDUCTASE"/>
    <property type="match status" value="1"/>
</dbReference>
<name>A0A9Q0FDP3_9ROSI</name>
<dbReference type="OrthoDB" id="26525at2759"/>
<dbReference type="Gene3D" id="3.40.1500.20">
    <property type="match status" value="2"/>
</dbReference>
<reference evidence="1" key="1">
    <citation type="submission" date="2022-02" db="EMBL/GenBank/DDBJ databases">
        <authorList>
            <person name="Henning P.M."/>
            <person name="McCubbin A.G."/>
            <person name="Shore J.S."/>
        </authorList>
    </citation>
    <scope>NUCLEOTIDE SEQUENCE</scope>
    <source>
        <strain evidence="1">F60SS</strain>
        <tissue evidence="1">Leaves</tissue>
    </source>
</reference>
<protein>
    <recommendedName>
        <fullName evidence="3">Red chlorophyll catabolite reductase</fullName>
    </recommendedName>
</protein>
<dbReference type="InterPro" id="IPR009439">
    <property type="entry name" value="RCC_reductase"/>
</dbReference>
<dbReference type="GO" id="GO:0015996">
    <property type="term" value="P:chlorophyll catabolic process"/>
    <property type="evidence" value="ECO:0007669"/>
    <property type="project" value="TreeGrafter"/>
</dbReference>
<dbReference type="EMBL" id="JAKUCV010005850">
    <property type="protein sequence ID" value="KAJ4829609.1"/>
    <property type="molecule type" value="Genomic_DNA"/>
</dbReference>
<keyword evidence="2" id="KW-1185">Reference proteome</keyword>
<organism evidence="1 2">
    <name type="scientific">Turnera subulata</name>
    <dbReference type="NCBI Taxonomy" id="218843"/>
    <lineage>
        <taxon>Eukaryota</taxon>
        <taxon>Viridiplantae</taxon>
        <taxon>Streptophyta</taxon>
        <taxon>Embryophyta</taxon>
        <taxon>Tracheophyta</taxon>
        <taxon>Spermatophyta</taxon>
        <taxon>Magnoliopsida</taxon>
        <taxon>eudicotyledons</taxon>
        <taxon>Gunneridae</taxon>
        <taxon>Pentapetalae</taxon>
        <taxon>rosids</taxon>
        <taxon>fabids</taxon>
        <taxon>Malpighiales</taxon>
        <taxon>Passifloraceae</taxon>
        <taxon>Turnera</taxon>
    </lineage>
</organism>
<sequence>MEHNTTMRGPKLMEFPHLLDSHRDLMVGLVSAADTRLHSHLLPSSVSVPSDVEYYENPGGVVLLSHLLPNPRSTSDIGLSFIYFLSYSSSAWIDFILVSWLRIALPTGGGMNVTNIQGYLKPTTDAPHFQFELVQLSPTFLIFFLDLTPRKDLVLHPDYLKTFYEDTQLEARRKQLESQVPESNHYFSSSLYFRNVVSPTGILVGIKCDEEDGAGRVEEIIRSHISPIANEVLEIWMESCVCRGAAASVGENERAELEKRDRMIKSKAVDMDLSSSMPKQFGQEVADRVLGVIRGIFRI</sequence>
<evidence type="ECO:0000313" key="2">
    <source>
        <dbReference type="Proteomes" id="UP001141552"/>
    </source>
</evidence>
<comment type="caution">
    <text evidence="1">The sequence shown here is derived from an EMBL/GenBank/DDBJ whole genome shotgun (WGS) entry which is preliminary data.</text>
</comment>
<evidence type="ECO:0000313" key="1">
    <source>
        <dbReference type="EMBL" id="KAJ4829609.1"/>
    </source>
</evidence>
<dbReference type="GO" id="GO:0009507">
    <property type="term" value="C:chloroplast"/>
    <property type="evidence" value="ECO:0007669"/>
    <property type="project" value="TreeGrafter"/>
</dbReference>
<gene>
    <name evidence="1" type="ORF">Tsubulata_014275</name>
</gene>
<dbReference type="Proteomes" id="UP001141552">
    <property type="component" value="Unassembled WGS sequence"/>
</dbReference>
<accession>A0A9Q0FDP3</accession>
<dbReference type="GO" id="GO:0051743">
    <property type="term" value="F:red chlorophyll catabolite reductase activity"/>
    <property type="evidence" value="ECO:0007669"/>
    <property type="project" value="InterPro"/>
</dbReference>
<dbReference type="AlphaFoldDB" id="A0A9Q0FDP3"/>
<dbReference type="Pfam" id="PF06405">
    <property type="entry name" value="RCC_reductase"/>
    <property type="match status" value="1"/>
</dbReference>
<reference evidence="1" key="2">
    <citation type="journal article" date="2023" name="Plants (Basel)">
        <title>Annotation of the Turnera subulata (Passifloraceae) Draft Genome Reveals the S-Locus Evolved after the Divergence of Turneroideae from Passifloroideae in a Stepwise Manner.</title>
        <authorList>
            <person name="Henning P.M."/>
            <person name="Roalson E.H."/>
            <person name="Mir W."/>
            <person name="McCubbin A.G."/>
            <person name="Shore J.S."/>
        </authorList>
    </citation>
    <scope>NUCLEOTIDE SEQUENCE</scope>
    <source>
        <strain evidence="1">F60SS</strain>
    </source>
</reference>
<dbReference type="PANTHER" id="PTHR34685">
    <property type="entry name" value="RED CHLOROPHYLL CATABOLITE REDUCTASE, CHLOROPLASTIC"/>
    <property type="match status" value="1"/>
</dbReference>
<proteinExistence type="predicted"/>
<evidence type="ECO:0008006" key="3">
    <source>
        <dbReference type="Google" id="ProtNLM"/>
    </source>
</evidence>